<dbReference type="Proteomes" id="UP001596074">
    <property type="component" value="Unassembled WGS sequence"/>
</dbReference>
<gene>
    <name evidence="5" type="ORF">ACFPZN_08320</name>
</gene>
<feature type="chain" id="PRO_5047068418" evidence="3">
    <location>
        <begin position="21"/>
        <end position="396"/>
    </location>
</feature>
<dbReference type="PANTHER" id="PTHR30483">
    <property type="entry name" value="LEUCINE-SPECIFIC-BINDING PROTEIN"/>
    <property type="match status" value="1"/>
</dbReference>
<dbReference type="SUPFAM" id="SSF53822">
    <property type="entry name" value="Periplasmic binding protein-like I"/>
    <property type="match status" value="1"/>
</dbReference>
<evidence type="ECO:0000313" key="5">
    <source>
        <dbReference type="EMBL" id="MFC5745608.1"/>
    </source>
</evidence>
<evidence type="ECO:0000259" key="4">
    <source>
        <dbReference type="Pfam" id="PF13458"/>
    </source>
</evidence>
<comment type="similarity">
    <text evidence="1">Belongs to the leucine-binding protein family.</text>
</comment>
<dbReference type="InterPro" id="IPR028081">
    <property type="entry name" value="Leu-bd"/>
</dbReference>
<organism evidence="5 6">
    <name type="scientific">Actinomadura rugatobispora</name>
    <dbReference type="NCBI Taxonomy" id="1994"/>
    <lineage>
        <taxon>Bacteria</taxon>
        <taxon>Bacillati</taxon>
        <taxon>Actinomycetota</taxon>
        <taxon>Actinomycetes</taxon>
        <taxon>Streptosporangiales</taxon>
        <taxon>Thermomonosporaceae</taxon>
        <taxon>Actinomadura</taxon>
    </lineage>
</organism>
<evidence type="ECO:0000256" key="1">
    <source>
        <dbReference type="ARBA" id="ARBA00010062"/>
    </source>
</evidence>
<comment type="caution">
    <text evidence="5">The sequence shown here is derived from an EMBL/GenBank/DDBJ whole genome shotgun (WGS) entry which is preliminary data.</text>
</comment>
<dbReference type="PANTHER" id="PTHR30483:SF6">
    <property type="entry name" value="PERIPLASMIC BINDING PROTEIN OF ABC TRANSPORTER FOR NATURAL AMINO ACIDS"/>
    <property type="match status" value="1"/>
</dbReference>
<reference evidence="6" key="1">
    <citation type="journal article" date="2019" name="Int. J. Syst. Evol. Microbiol.">
        <title>The Global Catalogue of Microorganisms (GCM) 10K type strain sequencing project: providing services to taxonomists for standard genome sequencing and annotation.</title>
        <authorList>
            <consortium name="The Broad Institute Genomics Platform"/>
            <consortium name="The Broad Institute Genome Sequencing Center for Infectious Disease"/>
            <person name="Wu L."/>
            <person name="Ma J."/>
        </authorList>
    </citation>
    <scope>NUCLEOTIDE SEQUENCE [LARGE SCALE GENOMIC DNA]</scope>
    <source>
        <strain evidence="6">KCTC 42087</strain>
    </source>
</reference>
<name>A0ABW0ZTE0_9ACTN</name>
<feature type="signal peptide" evidence="3">
    <location>
        <begin position="1"/>
        <end position="20"/>
    </location>
</feature>
<sequence>MRRTSAFVLIGTVLAGLATACGGSGSSGDGKGSSGSPVSIMVSGTLSSPNLSYPQAATGALAAAEAINKAGGIDGRPIKVIECNDQLNPSTALACVRKAAQERVVAMVGGIDLFTAQLWPVLKTAGIPWVGLDVISADQATNEMSYPMTGGTVTGFYQAGRLAVQKGGKQVVIIRHQNSQSAFVADVVTGGVKAAGGSVTSRIVSTIGNPDPTPAAAQAVAKRPGGIACACNAGDGARILKAVRQAGFTGAFTAGYPTLLESDIKTLGTLADNTYTPSDIAYSGDPKAALFYDQMRAYDPKAATDSISAGSWLATYAIAQVLKGQTPLTSATLIKRLKTVPAIDTHGVTGGSLTFSKPGALPQYPRIVDPYVIEYQATGGKRVPISQKFVSVYSGS</sequence>
<keyword evidence="6" id="KW-1185">Reference proteome</keyword>
<proteinExistence type="inferred from homology"/>
<protein>
    <submittedName>
        <fullName evidence="5">ABC transporter substrate-binding protein</fullName>
    </submittedName>
</protein>
<keyword evidence="2 3" id="KW-0732">Signal</keyword>
<dbReference type="InterPro" id="IPR051010">
    <property type="entry name" value="BCAA_transport"/>
</dbReference>
<evidence type="ECO:0000313" key="6">
    <source>
        <dbReference type="Proteomes" id="UP001596074"/>
    </source>
</evidence>
<evidence type="ECO:0000256" key="3">
    <source>
        <dbReference type="SAM" id="SignalP"/>
    </source>
</evidence>
<dbReference type="InterPro" id="IPR028082">
    <property type="entry name" value="Peripla_BP_I"/>
</dbReference>
<dbReference type="PROSITE" id="PS51257">
    <property type="entry name" value="PROKAR_LIPOPROTEIN"/>
    <property type="match status" value="1"/>
</dbReference>
<accession>A0ABW0ZTE0</accession>
<dbReference type="Pfam" id="PF13458">
    <property type="entry name" value="Peripla_BP_6"/>
    <property type="match status" value="1"/>
</dbReference>
<dbReference type="RefSeq" id="WP_378281233.1">
    <property type="nucleotide sequence ID" value="NZ_JBHSON010000009.1"/>
</dbReference>
<dbReference type="Gene3D" id="3.40.50.2300">
    <property type="match status" value="2"/>
</dbReference>
<evidence type="ECO:0000256" key="2">
    <source>
        <dbReference type="ARBA" id="ARBA00022729"/>
    </source>
</evidence>
<feature type="domain" description="Leucine-binding protein" evidence="4">
    <location>
        <begin position="40"/>
        <end position="350"/>
    </location>
</feature>
<dbReference type="EMBL" id="JBHSON010000009">
    <property type="protein sequence ID" value="MFC5745608.1"/>
    <property type="molecule type" value="Genomic_DNA"/>
</dbReference>